<reference evidence="1" key="1">
    <citation type="submission" date="2019-11" db="EMBL/GenBank/DDBJ databases">
        <title>Genomic insights into an expanded diversity of filamentous marine cyanobacteria reveals the extraordinary biosynthetic potential of Moorea and Okeania.</title>
        <authorList>
            <person name="Ferreira Leao T."/>
            <person name="Wang M."/>
            <person name="Moss N."/>
            <person name="Da Silva R."/>
            <person name="Sanders J."/>
            <person name="Nurk S."/>
            <person name="Gurevich A."/>
            <person name="Humphrey G."/>
            <person name="Reher R."/>
            <person name="Zhu Q."/>
            <person name="Belda-Ferre P."/>
            <person name="Glukhov E."/>
            <person name="Rex R."/>
            <person name="Dorrestein P.C."/>
            <person name="Knight R."/>
            <person name="Pevzner P."/>
            <person name="Gerwick W.H."/>
            <person name="Gerwick L."/>
        </authorList>
    </citation>
    <scope>NUCLEOTIDE SEQUENCE</scope>
    <source>
        <strain evidence="1">SIO1C4</strain>
    </source>
</reference>
<proteinExistence type="predicted"/>
<dbReference type="AlphaFoldDB" id="A0A6B3NAM5"/>
<comment type="caution">
    <text evidence="1">The sequence shown here is derived from an EMBL/GenBank/DDBJ whole genome shotgun (WGS) entry which is preliminary data.</text>
</comment>
<gene>
    <name evidence="1" type="ORF">F6J89_10035</name>
</gene>
<name>A0A6B3NAM5_9CYAN</name>
<accession>A0A6B3NAM5</accession>
<protein>
    <submittedName>
        <fullName evidence="1">Uncharacterized protein</fullName>
    </submittedName>
</protein>
<evidence type="ECO:0000313" key="1">
    <source>
        <dbReference type="EMBL" id="NER27955.1"/>
    </source>
</evidence>
<sequence length="94" mass="10807">MNRNSQLARLILSFYREDPQRLQQLKPLRSCKVFRRWGVLYIRCQNREIAAALANACEVIAEPVAKLRLAKKITVSNKNTSVAVFPIDFSKMKA</sequence>
<dbReference type="EMBL" id="JAAHFQ010000152">
    <property type="protein sequence ID" value="NER27955.1"/>
    <property type="molecule type" value="Genomic_DNA"/>
</dbReference>
<organism evidence="1">
    <name type="scientific">Symploca sp. SIO1C4</name>
    <dbReference type="NCBI Taxonomy" id="2607765"/>
    <lineage>
        <taxon>Bacteria</taxon>
        <taxon>Bacillati</taxon>
        <taxon>Cyanobacteriota</taxon>
        <taxon>Cyanophyceae</taxon>
        <taxon>Coleofasciculales</taxon>
        <taxon>Coleofasciculaceae</taxon>
        <taxon>Symploca</taxon>
    </lineage>
</organism>